<name>A0A2S2Q0R2_9HEMI</name>
<evidence type="ECO:0000256" key="10">
    <source>
        <dbReference type="ARBA" id="ARBA00023157"/>
    </source>
</evidence>
<dbReference type="InterPro" id="IPR017978">
    <property type="entry name" value="GPCR_3_C"/>
</dbReference>
<dbReference type="EMBL" id="GGMS01002154">
    <property type="protein sequence ID" value="MBY71357.1"/>
    <property type="molecule type" value="Transcribed_RNA"/>
</dbReference>
<dbReference type="PRINTS" id="PR00248">
    <property type="entry name" value="GPCRMGR"/>
</dbReference>
<feature type="transmembrane region" description="Helical" evidence="18">
    <location>
        <begin position="543"/>
        <end position="562"/>
    </location>
</feature>
<feature type="transmembrane region" description="Helical" evidence="18">
    <location>
        <begin position="662"/>
        <end position="686"/>
    </location>
</feature>
<dbReference type="Pfam" id="PF22572">
    <property type="entry name" value="GPR158_179_EC"/>
    <property type="match status" value="1"/>
</dbReference>
<feature type="transmembrane region" description="Helical" evidence="18">
    <location>
        <begin position="28"/>
        <end position="52"/>
    </location>
</feature>
<dbReference type="InterPro" id="IPR054714">
    <property type="entry name" value="GPR158_179_extracellular"/>
</dbReference>
<dbReference type="GO" id="GO:0004930">
    <property type="term" value="F:G protein-coupled receptor activity"/>
    <property type="evidence" value="ECO:0007669"/>
    <property type="project" value="UniProtKB-KW"/>
</dbReference>
<keyword evidence="6 18" id="KW-1133">Transmembrane helix</keyword>
<dbReference type="GO" id="GO:0045211">
    <property type="term" value="C:postsynaptic membrane"/>
    <property type="evidence" value="ECO:0007669"/>
    <property type="project" value="UniProtKB-SubCell"/>
</dbReference>
<evidence type="ECO:0000256" key="16">
    <source>
        <dbReference type="ARBA" id="ARBA00034104"/>
    </source>
</evidence>
<evidence type="ECO:0000256" key="2">
    <source>
        <dbReference type="ARBA" id="ARBA00007242"/>
    </source>
</evidence>
<feature type="transmembrane region" description="Helical" evidence="18">
    <location>
        <begin position="472"/>
        <end position="499"/>
    </location>
</feature>
<evidence type="ECO:0000256" key="5">
    <source>
        <dbReference type="ARBA" id="ARBA00022729"/>
    </source>
</evidence>
<feature type="transmembrane region" description="Helical" evidence="18">
    <location>
        <begin position="511"/>
        <end position="531"/>
    </location>
</feature>
<dbReference type="PANTHER" id="PTHR32546">
    <property type="entry name" value="G-PROTEIN COUPLED RECEPTOR 158-RELATED"/>
    <property type="match status" value="1"/>
</dbReference>
<keyword evidence="14" id="KW-0628">Postsynaptic cell membrane</keyword>
<sequence length="840" mass="95339">MERVRDDDHGHYHHRHHHRQHRYRHRNAAAAAAAAARAAVMLVATVVSMWALSAMAVTVRHGRSRLARWAQQQHNELQPQPPSSTKTATAVVAMVAVTAGDHLHDPGGGSPRSSPPPPLSGNGHQQHHRDKANVLLRIVESQQQLGGNCTAGTDLNMGEGVVDRYAQERFRVMANVAVNRANMLTRIWKYADPMVTASEYLLHAGVISMVEFDDDIFAAGNCYDQNQYKGYWLFCPYAYRLPKGEGILAKDLAVEYKYLTNTSEWFFIARKTAESVIKRNSQYKHAINTYTWNQTSHTKSFPDDILAVSYEDGKWSKPYYDCGGGNIWMLTYTVPFFAFKDGKYFFKGTSGIDIDLRRVDIDQCSLPEGSTKLNIFASSNKCKNDTTQCVSLPGFGFRRGSYKCVCRKGYYFPNTTTTEKSFNGVVVEEEYEKLMLNKPNTYNVEINFQCKKCAEGCDDCVDFSPCIATYDIILRITILLLTLLVIGFLPMVAILTYKYSNLKIVKAASPVLLQIIVLGAFFMYTTIIVMYPTPNLITCTARFWLREIGFSLTYGALMLKTWRVSQVFKVNSAKTVRITDQQLIKLLLLMIAFVTVILFIRTMVSPPHTIVGRTADNLKTDICPTDWWDHSFSILEVVFLIWGIRLCVMVRKTPSAFNESRFISIAIYNEFIMSVFLNVSMIFLKYPANPDLQYVIFFCHAQLTATVLLCLLFGSKALIIYKGEHKVEETSSHKMPTQKLKFNSKQKQSDPSYESISDNKESSELQEMRTLRTNMENLMEEFLKCGPAYSDYVLKLQAMLEVMKNFRLVENEEYLQKLALSNGCTAKVDGDKDESCAKKN</sequence>
<feature type="compositionally biased region" description="Polar residues" evidence="17">
    <location>
        <begin position="740"/>
        <end position="756"/>
    </location>
</feature>
<feature type="region of interest" description="Disordered" evidence="17">
    <location>
        <begin position="1"/>
        <end position="28"/>
    </location>
</feature>
<feature type="compositionally biased region" description="Basic residues" evidence="17">
    <location>
        <begin position="11"/>
        <end position="27"/>
    </location>
</feature>
<evidence type="ECO:0000256" key="3">
    <source>
        <dbReference type="ARBA" id="ARBA00022475"/>
    </source>
</evidence>
<dbReference type="InterPro" id="IPR000337">
    <property type="entry name" value="GPCR_3"/>
</dbReference>
<evidence type="ECO:0000256" key="1">
    <source>
        <dbReference type="ARBA" id="ARBA00004487"/>
    </source>
</evidence>
<keyword evidence="15" id="KW-0966">Cell projection</keyword>
<dbReference type="PROSITE" id="PS50259">
    <property type="entry name" value="G_PROTEIN_RECEP_F3_4"/>
    <property type="match status" value="1"/>
</dbReference>
<feature type="compositionally biased region" description="Basic and acidic residues" evidence="17">
    <location>
        <begin position="1"/>
        <end position="10"/>
    </location>
</feature>
<comment type="subcellular location">
    <subcellularLocation>
        <location evidence="1">Cell projection</location>
        <location evidence="1">Neuron projection</location>
    </subcellularLocation>
    <subcellularLocation>
        <location evidence="16">Postsynaptic cell membrane</location>
        <topology evidence="16">Multi-pass membrane protein</topology>
    </subcellularLocation>
</comment>
<keyword evidence="8" id="KW-0297">G-protein coupled receptor</keyword>
<evidence type="ECO:0000256" key="17">
    <source>
        <dbReference type="SAM" id="MobiDB-lite"/>
    </source>
</evidence>
<dbReference type="CDD" id="cd00054">
    <property type="entry name" value="EGF_CA"/>
    <property type="match status" value="1"/>
</dbReference>
<dbReference type="CDD" id="cd15293">
    <property type="entry name" value="7tmC_GPR158-like"/>
    <property type="match status" value="1"/>
</dbReference>
<dbReference type="Gene3D" id="3.30.450.20">
    <property type="entry name" value="PAS domain"/>
    <property type="match status" value="1"/>
</dbReference>
<proteinExistence type="inferred from homology"/>
<accession>A0A2S2Q0R2</accession>
<organism evidence="20">
    <name type="scientific">Sipha flava</name>
    <name type="common">yellow sugarcane aphid</name>
    <dbReference type="NCBI Taxonomy" id="143950"/>
    <lineage>
        <taxon>Eukaryota</taxon>
        <taxon>Metazoa</taxon>
        <taxon>Ecdysozoa</taxon>
        <taxon>Arthropoda</taxon>
        <taxon>Hexapoda</taxon>
        <taxon>Insecta</taxon>
        <taxon>Pterygota</taxon>
        <taxon>Neoptera</taxon>
        <taxon>Paraneoptera</taxon>
        <taxon>Hemiptera</taxon>
        <taxon>Sternorrhyncha</taxon>
        <taxon>Aphidomorpha</taxon>
        <taxon>Aphidoidea</taxon>
        <taxon>Aphididae</taxon>
        <taxon>Sipha</taxon>
    </lineage>
</organism>
<evidence type="ECO:0000256" key="11">
    <source>
        <dbReference type="ARBA" id="ARBA00023170"/>
    </source>
</evidence>
<protein>
    <submittedName>
        <fullName evidence="20">Putative G-protein coupled receptor</fullName>
    </submittedName>
</protein>
<feature type="transmembrane region" description="Helical" evidence="18">
    <location>
        <begin position="583"/>
        <end position="604"/>
    </location>
</feature>
<keyword evidence="11 20" id="KW-0675">Receptor</keyword>
<comment type="similarity">
    <text evidence="2">Belongs to the G-protein coupled receptor 3 family.</text>
</comment>
<keyword evidence="4 18" id="KW-0812">Transmembrane</keyword>
<dbReference type="GO" id="GO:0043005">
    <property type="term" value="C:neuron projection"/>
    <property type="evidence" value="ECO:0007669"/>
    <property type="project" value="UniProtKB-SubCell"/>
</dbReference>
<evidence type="ECO:0000256" key="6">
    <source>
        <dbReference type="ARBA" id="ARBA00022989"/>
    </source>
</evidence>
<dbReference type="PANTHER" id="PTHR32546:SF29">
    <property type="entry name" value="G-PROTEIN COUPLED RECEPTORS FAMILY 3 PROFILE DOMAIN-CONTAINING PROTEIN"/>
    <property type="match status" value="1"/>
</dbReference>
<keyword evidence="9 18" id="KW-0472">Membrane</keyword>
<reference evidence="20" key="1">
    <citation type="submission" date="2018-04" db="EMBL/GenBank/DDBJ databases">
        <title>Transcriptome assembly of Sipha flava.</title>
        <authorList>
            <person name="Scully E.D."/>
            <person name="Geib S.M."/>
            <person name="Palmer N.A."/>
            <person name="Koch K."/>
            <person name="Bradshaw J."/>
            <person name="Heng-Moss T."/>
            <person name="Sarath G."/>
        </authorList>
    </citation>
    <scope>NUCLEOTIDE SEQUENCE</scope>
</reference>
<dbReference type="AlphaFoldDB" id="A0A2S2Q0R2"/>
<evidence type="ECO:0000256" key="14">
    <source>
        <dbReference type="ARBA" id="ARBA00023257"/>
    </source>
</evidence>
<dbReference type="CDD" id="cd12913">
    <property type="entry name" value="PDC1_MCP_like"/>
    <property type="match status" value="1"/>
</dbReference>
<keyword evidence="12" id="KW-0325">Glycoprotein</keyword>
<dbReference type="OrthoDB" id="2129233at2759"/>
<keyword evidence="7" id="KW-0770">Synapse</keyword>
<feature type="region of interest" description="Disordered" evidence="17">
    <location>
        <begin position="731"/>
        <end position="764"/>
    </location>
</feature>
<evidence type="ECO:0000256" key="9">
    <source>
        <dbReference type="ARBA" id="ARBA00023136"/>
    </source>
</evidence>
<evidence type="ECO:0000256" key="7">
    <source>
        <dbReference type="ARBA" id="ARBA00023018"/>
    </source>
</evidence>
<feature type="transmembrane region" description="Helical" evidence="18">
    <location>
        <begin position="692"/>
        <end position="713"/>
    </location>
</feature>
<keyword evidence="5" id="KW-0732">Signal</keyword>
<evidence type="ECO:0000313" key="20">
    <source>
        <dbReference type="EMBL" id="MBY71357.1"/>
    </source>
</evidence>
<keyword evidence="13" id="KW-0807">Transducer</keyword>
<feature type="region of interest" description="Disordered" evidence="17">
    <location>
        <begin position="100"/>
        <end position="127"/>
    </location>
</feature>
<keyword evidence="3" id="KW-1003">Cell membrane</keyword>
<evidence type="ECO:0000256" key="12">
    <source>
        <dbReference type="ARBA" id="ARBA00023180"/>
    </source>
</evidence>
<dbReference type="Pfam" id="PF00003">
    <property type="entry name" value="7tm_3"/>
    <property type="match status" value="1"/>
</dbReference>
<evidence type="ECO:0000256" key="18">
    <source>
        <dbReference type="SAM" id="Phobius"/>
    </source>
</evidence>
<evidence type="ECO:0000256" key="8">
    <source>
        <dbReference type="ARBA" id="ARBA00023040"/>
    </source>
</evidence>
<evidence type="ECO:0000256" key="13">
    <source>
        <dbReference type="ARBA" id="ARBA00023224"/>
    </source>
</evidence>
<dbReference type="InterPro" id="IPR043458">
    <property type="entry name" value="GPR158/179"/>
</dbReference>
<evidence type="ECO:0000259" key="19">
    <source>
        <dbReference type="PROSITE" id="PS50259"/>
    </source>
</evidence>
<feature type="transmembrane region" description="Helical" evidence="18">
    <location>
        <begin position="632"/>
        <end position="650"/>
    </location>
</feature>
<evidence type="ECO:0000256" key="4">
    <source>
        <dbReference type="ARBA" id="ARBA00022692"/>
    </source>
</evidence>
<keyword evidence="10" id="KW-1015">Disulfide bond</keyword>
<gene>
    <name evidence="20" type="ORF">g.89529</name>
</gene>
<evidence type="ECO:0000256" key="15">
    <source>
        <dbReference type="ARBA" id="ARBA00023273"/>
    </source>
</evidence>
<feature type="domain" description="G-protein coupled receptors family 3 profile" evidence="19">
    <location>
        <begin position="474"/>
        <end position="720"/>
    </location>
</feature>